<keyword evidence="7 8" id="KW-0472">Membrane</keyword>
<dbReference type="EMBL" id="CADCUW010000465">
    <property type="protein sequence ID" value="CAA9440230.1"/>
    <property type="molecule type" value="Genomic_DNA"/>
</dbReference>
<dbReference type="Pfam" id="PF02416">
    <property type="entry name" value="TatA_B_E"/>
    <property type="match status" value="1"/>
</dbReference>
<evidence type="ECO:0000256" key="1">
    <source>
        <dbReference type="ARBA" id="ARBA00004167"/>
    </source>
</evidence>
<keyword evidence="5 8" id="KW-1133">Transmembrane helix</keyword>
<evidence type="ECO:0000256" key="2">
    <source>
        <dbReference type="ARBA" id="ARBA00022448"/>
    </source>
</evidence>
<feature type="transmembrane region" description="Helical" evidence="8">
    <location>
        <begin position="6"/>
        <end position="24"/>
    </location>
</feature>
<gene>
    <name evidence="9" type="ORF">AVDCRST_MAG01-01-3561</name>
</gene>
<dbReference type="GO" id="GO:0016020">
    <property type="term" value="C:membrane"/>
    <property type="evidence" value="ECO:0007669"/>
    <property type="project" value="UniProtKB-ARBA"/>
</dbReference>
<accession>A0A6J4QHR1</accession>
<sequence>MTLGLIEILLVVMVFLVLGPRRIADLFRSMGRGVHDFVENLGQD</sequence>
<keyword evidence="2" id="KW-0813">Transport</keyword>
<organism evidence="9">
    <name type="scientific">uncultured Rubrobacteraceae bacterium</name>
    <dbReference type="NCBI Taxonomy" id="349277"/>
    <lineage>
        <taxon>Bacteria</taxon>
        <taxon>Bacillati</taxon>
        <taxon>Actinomycetota</taxon>
        <taxon>Rubrobacteria</taxon>
        <taxon>Rubrobacterales</taxon>
        <taxon>Rubrobacteraceae</taxon>
        <taxon>environmental samples</taxon>
    </lineage>
</organism>
<name>A0A6J4QHR1_9ACTN</name>
<evidence type="ECO:0008006" key="10">
    <source>
        <dbReference type="Google" id="ProtNLM"/>
    </source>
</evidence>
<evidence type="ECO:0000256" key="6">
    <source>
        <dbReference type="ARBA" id="ARBA00023010"/>
    </source>
</evidence>
<evidence type="ECO:0000256" key="5">
    <source>
        <dbReference type="ARBA" id="ARBA00022989"/>
    </source>
</evidence>
<dbReference type="Gene3D" id="1.20.5.3310">
    <property type="match status" value="1"/>
</dbReference>
<evidence type="ECO:0000256" key="4">
    <source>
        <dbReference type="ARBA" id="ARBA00022927"/>
    </source>
</evidence>
<dbReference type="GO" id="GO:0015031">
    <property type="term" value="P:protein transport"/>
    <property type="evidence" value="ECO:0007669"/>
    <property type="project" value="UniProtKB-KW"/>
</dbReference>
<protein>
    <recommendedName>
        <fullName evidence="10">Twin-arginine translocation protein TatA</fullName>
    </recommendedName>
</protein>
<reference evidence="9" key="1">
    <citation type="submission" date="2020-02" db="EMBL/GenBank/DDBJ databases">
        <authorList>
            <person name="Meier V. D."/>
        </authorList>
    </citation>
    <scope>NUCLEOTIDE SEQUENCE</scope>
    <source>
        <strain evidence="9">AVDCRST_MAG01</strain>
    </source>
</reference>
<keyword evidence="6" id="KW-0811">Translocation</keyword>
<evidence type="ECO:0000313" key="9">
    <source>
        <dbReference type="EMBL" id="CAA9440230.1"/>
    </source>
</evidence>
<comment type="subcellular location">
    <subcellularLocation>
        <location evidence="1">Membrane</location>
        <topology evidence="1">Single-pass membrane protein</topology>
    </subcellularLocation>
</comment>
<keyword evidence="3 8" id="KW-0812">Transmembrane</keyword>
<evidence type="ECO:0000256" key="7">
    <source>
        <dbReference type="ARBA" id="ARBA00023136"/>
    </source>
</evidence>
<dbReference type="AlphaFoldDB" id="A0A6J4QHR1"/>
<keyword evidence="4" id="KW-0653">Protein transport</keyword>
<evidence type="ECO:0000256" key="3">
    <source>
        <dbReference type="ARBA" id="ARBA00022692"/>
    </source>
</evidence>
<dbReference type="InterPro" id="IPR003369">
    <property type="entry name" value="TatA/B/E"/>
</dbReference>
<evidence type="ECO:0000256" key="8">
    <source>
        <dbReference type="SAM" id="Phobius"/>
    </source>
</evidence>
<proteinExistence type="predicted"/>
<feature type="non-terminal residue" evidence="9">
    <location>
        <position position="44"/>
    </location>
</feature>